<dbReference type="EMBL" id="JAIQCV010000001">
    <property type="protein sequence ID" value="KAH1131138.1"/>
    <property type="molecule type" value="Genomic_DNA"/>
</dbReference>
<gene>
    <name evidence="1" type="ORF">J1N35_002516</name>
</gene>
<accession>A0A9D3WM41</accession>
<keyword evidence="2" id="KW-1185">Reference proteome</keyword>
<name>A0A9D3WM41_9ROSI</name>
<proteinExistence type="predicted"/>
<dbReference type="OrthoDB" id="10607814at2759"/>
<dbReference type="Proteomes" id="UP000828251">
    <property type="component" value="Unassembled WGS sequence"/>
</dbReference>
<organism evidence="1 2">
    <name type="scientific">Gossypium stocksii</name>
    <dbReference type="NCBI Taxonomy" id="47602"/>
    <lineage>
        <taxon>Eukaryota</taxon>
        <taxon>Viridiplantae</taxon>
        <taxon>Streptophyta</taxon>
        <taxon>Embryophyta</taxon>
        <taxon>Tracheophyta</taxon>
        <taxon>Spermatophyta</taxon>
        <taxon>Magnoliopsida</taxon>
        <taxon>eudicotyledons</taxon>
        <taxon>Gunneridae</taxon>
        <taxon>Pentapetalae</taxon>
        <taxon>rosids</taxon>
        <taxon>malvids</taxon>
        <taxon>Malvales</taxon>
        <taxon>Malvaceae</taxon>
        <taxon>Malvoideae</taxon>
        <taxon>Gossypium</taxon>
    </lineage>
</organism>
<sequence length="121" mass="13775">MLKEKEDIELKFKRAVSHSRPLNLEGVKFVVYRWAMKSGLGINATNPLEEEFTIFCESIQDRLYLIASILQTKVSFARGEKLQHEDEVQSEICDGVEIHTTCEVNNSPIAIDESDTTNKQS</sequence>
<reference evidence="1 2" key="1">
    <citation type="journal article" date="2021" name="Plant Biotechnol. J.">
        <title>Multi-omics assisted identification of the key and species-specific regulatory components of drought-tolerant mechanisms in Gossypium stocksii.</title>
        <authorList>
            <person name="Yu D."/>
            <person name="Ke L."/>
            <person name="Zhang D."/>
            <person name="Wu Y."/>
            <person name="Sun Y."/>
            <person name="Mei J."/>
            <person name="Sun J."/>
            <person name="Sun Y."/>
        </authorList>
    </citation>
    <scope>NUCLEOTIDE SEQUENCE [LARGE SCALE GENOMIC DNA]</scope>
    <source>
        <strain evidence="2">cv. E1</strain>
        <tissue evidence="1">Leaf</tissue>
    </source>
</reference>
<evidence type="ECO:0000313" key="1">
    <source>
        <dbReference type="EMBL" id="KAH1131138.1"/>
    </source>
</evidence>
<comment type="caution">
    <text evidence="1">The sequence shown here is derived from an EMBL/GenBank/DDBJ whole genome shotgun (WGS) entry which is preliminary data.</text>
</comment>
<evidence type="ECO:0000313" key="2">
    <source>
        <dbReference type="Proteomes" id="UP000828251"/>
    </source>
</evidence>
<dbReference type="AlphaFoldDB" id="A0A9D3WM41"/>
<protein>
    <submittedName>
        <fullName evidence="1">Uncharacterized protein</fullName>
    </submittedName>
</protein>